<sequence>MSIPKKGTRKIVVGGEHYLWLIRRKATYLQADYGDGCLHVAIELAEEPGTTLVVHTDRKHPKDWGTNEVMPVIPSDISQWILQALELDWKPQESGPQLSVRVEGSEMSVAG</sequence>
<dbReference type="Proteomes" id="UP000664369">
    <property type="component" value="Unassembled WGS sequence"/>
</dbReference>
<dbReference type="RefSeq" id="WP_208173684.1">
    <property type="nucleotide sequence ID" value="NZ_JAGETZ010000001.1"/>
</dbReference>
<proteinExistence type="predicted"/>
<feature type="region of interest" description="Disordered" evidence="1">
    <location>
        <begin position="92"/>
        <end position="111"/>
    </location>
</feature>
<protein>
    <recommendedName>
        <fullName evidence="4">Integron gene cassette protein</fullName>
    </recommendedName>
</protein>
<evidence type="ECO:0000256" key="1">
    <source>
        <dbReference type="SAM" id="MobiDB-lite"/>
    </source>
</evidence>
<gene>
    <name evidence="2" type="ORF">J4E00_03840</name>
</gene>
<name>A0ABS3QB31_9BACT</name>
<accession>A0ABS3QB31</accession>
<keyword evidence="3" id="KW-1185">Reference proteome</keyword>
<evidence type="ECO:0008006" key="4">
    <source>
        <dbReference type="Google" id="ProtNLM"/>
    </source>
</evidence>
<comment type="caution">
    <text evidence="2">The sequence shown here is derived from an EMBL/GenBank/DDBJ whole genome shotgun (WGS) entry which is preliminary data.</text>
</comment>
<reference evidence="2 3" key="1">
    <citation type="submission" date="2021-03" db="EMBL/GenBank/DDBJ databases">
        <authorList>
            <person name="Kim M.K."/>
        </authorList>
    </citation>
    <scope>NUCLEOTIDE SEQUENCE [LARGE SCALE GENOMIC DNA]</scope>
    <source>
        <strain evidence="2 3">BT442</strain>
    </source>
</reference>
<organism evidence="2 3">
    <name type="scientific">Hymenobacter negativus</name>
    <dbReference type="NCBI Taxonomy" id="2795026"/>
    <lineage>
        <taxon>Bacteria</taxon>
        <taxon>Pseudomonadati</taxon>
        <taxon>Bacteroidota</taxon>
        <taxon>Cytophagia</taxon>
        <taxon>Cytophagales</taxon>
        <taxon>Hymenobacteraceae</taxon>
        <taxon>Hymenobacter</taxon>
    </lineage>
</organism>
<evidence type="ECO:0000313" key="3">
    <source>
        <dbReference type="Proteomes" id="UP000664369"/>
    </source>
</evidence>
<evidence type="ECO:0000313" key="2">
    <source>
        <dbReference type="EMBL" id="MBO2008168.1"/>
    </source>
</evidence>
<dbReference type="EMBL" id="JAGETZ010000001">
    <property type="protein sequence ID" value="MBO2008168.1"/>
    <property type="molecule type" value="Genomic_DNA"/>
</dbReference>